<keyword evidence="2" id="KW-1185">Reference proteome</keyword>
<comment type="caution">
    <text evidence="1">The sequence shown here is derived from an EMBL/GenBank/DDBJ whole genome shotgun (WGS) entry which is preliminary data.</text>
</comment>
<name>A0A834SFL9_9FABA</name>
<dbReference type="AlphaFoldDB" id="A0A834SFL9"/>
<evidence type="ECO:0000313" key="2">
    <source>
        <dbReference type="Proteomes" id="UP000634136"/>
    </source>
</evidence>
<dbReference type="EMBL" id="JAAIUW010000013">
    <property type="protein sequence ID" value="KAF7802958.1"/>
    <property type="molecule type" value="Genomic_DNA"/>
</dbReference>
<proteinExistence type="predicted"/>
<evidence type="ECO:0000313" key="1">
    <source>
        <dbReference type="EMBL" id="KAF7802958.1"/>
    </source>
</evidence>
<protein>
    <submittedName>
        <fullName evidence="1">Uncharacterized protein</fullName>
    </submittedName>
</protein>
<sequence>MGIVPKGMLYFPAVSASASSLEGLDGSSDGIWTEMTILRLKKW</sequence>
<organism evidence="1 2">
    <name type="scientific">Senna tora</name>
    <dbReference type="NCBI Taxonomy" id="362788"/>
    <lineage>
        <taxon>Eukaryota</taxon>
        <taxon>Viridiplantae</taxon>
        <taxon>Streptophyta</taxon>
        <taxon>Embryophyta</taxon>
        <taxon>Tracheophyta</taxon>
        <taxon>Spermatophyta</taxon>
        <taxon>Magnoliopsida</taxon>
        <taxon>eudicotyledons</taxon>
        <taxon>Gunneridae</taxon>
        <taxon>Pentapetalae</taxon>
        <taxon>rosids</taxon>
        <taxon>fabids</taxon>
        <taxon>Fabales</taxon>
        <taxon>Fabaceae</taxon>
        <taxon>Caesalpinioideae</taxon>
        <taxon>Cassia clade</taxon>
        <taxon>Senna</taxon>
    </lineage>
</organism>
<dbReference type="Proteomes" id="UP000634136">
    <property type="component" value="Unassembled WGS sequence"/>
</dbReference>
<gene>
    <name evidence="1" type="ORF">G2W53_042069</name>
</gene>
<accession>A0A834SFL9</accession>
<reference evidence="1" key="1">
    <citation type="submission" date="2020-09" db="EMBL/GenBank/DDBJ databases">
        <title>Genome-Enabled Discovery of Anthraquinone Biosynthesis in Senna tora.</title>
        <authorList>
            <person name="Kang S.-H."/>
            <person name="Pandey R.P."/>
            <person name="Lee C.-M."/>
            <person name="Sim J.-S."/>
            <person name="Jeong J.-T."/>
            <person name="Choi B.-S."/>
            <person name="Jung M."/>
            <person name="Ginzburg D."/>
            <person name="Zhao K."/>
            <person name="Won S.Y."/>
            <person name="Oh T.-J."/>
            <person name="Yu Y."/>
            <person name="Kim N.-H."/>
            <person name="Lee O.R."/>
            <person name="Lee T.-H."/>
            <person name="Bashyal P."/>
            <person name="Kim T.-S."/>
            <person name="Lee W.-H."/>
            <person name="Kawkins C."/>
            <person name="Kim C.-K."/>
            <person name="Kim J.S."/>
            <person name="Ahn B.O."/>
            <person name="Rhee S.Y."/>
            <person name="Sohng J.K."/>
        </authorList>
    </citation>
    <scope>NUCLEOTIDE SEQUENCE</scope>
    <source>
        <tissue evidence="1">Leaf</tissue>
    </source>
</reference>